<dbReference type="PANTHER" id="PTHR28268">
    <property type="entry name" value="MICOS SUBUNIT MIC26"/>
    <property type="match status" value="1"/>
</dbReference>
<reference evidence="2" key="1">
    <citation type="submission" date="2014-03" db="EMBL/GenBank/DDBJ databases">
        <authorList>
            <person name="Casaregola S."/>
        </authorList>
    </citation>
    <scope>NUCLEOTIDE SEQUENCE [LARGE SCALE GENOMIC DNA]</scope>
    <source>
        <strain evidence="2">CLIB 918</strain>
    </source>
</reference>
<dbReference type="Pfam" id="PF09769">
    <property type="entry name" value="ApoO"/>
    <property type="match status" value="1"/>
</dbReference>
<dbReference type="EMBL" id="CCBN010000002">
    <property type="protein sequence ID" value="CDO52168.1"/>
    <property type="molecule type" value="Genomic_DNA"/>
</dbReference>
<dbReference type="GO" id="GO:0044284">
    <property type="term" value="C:mitochondrial crista junction"/>
    <property type="evidence" value="ECO:0007669"/>
    <property type="project" value="TreeGrafter"/>
</dbReference>
<keyword evidence="1" id="KW-0999">Mitochondrion inner membrane</keyword>
<evidence type="ECO:0000256" key="1">
    <source>
        <dbReference type="RuleBase" id="RU363021"/>
    </source>
</evidence>
<keyword evidence="1" id="KW-0496">Mitochondrion</keyword>
<dbReference type="OrthoDB" id="2399148at2759"/>
<dbReference type="Proteomes" id="UP000242525">
    <property type="component" value="Unassembled WGS sequence"/>
</dbReference>
<evidence type="ECO:0000313" key="3">
    <source>
        <dbReference type="Proteomes" id="UP000242525"/>
    </source>
</evidence>
<dbReference type="GO" id="GO:0061617">
    <property type="term" value="C:MICOS complex"/>
    <property type="evidence" value="ECO:0007669"/>
    <property type="project" value="UniProtKB-UniRule"/>
</dbReference>
<dbReference type="InterPro" id="IPR019166">
    <property type="entry name" value="MIC26/MIC27"/>
</dbReference>
<dbReference type="STRING" id="1173061.A0A0J9X5Y4"/>
<dbReference type="InterPro" id="IPR033181">
    <property type="entry name" value="Mic26_fungi"/>
</dbReference>
<comment type="caution">
    <text evidence="2">The sequence shown here is derived from an EMBL/GenBank/DDBJ whole genome shotgun (WGS) entry which is preliminary data.</text>
</comment>
<proteinExistence type="predicted"/>
<keyword evidence="3" id="KW-1185">Reference proteome</keyword>
<accession>A0A0J9X5Y4</accession>
<sequence length="257" mass="27746">MASSRLFSQQSLKYGFAAFAAASATLSTMPTAHAQSRKSIYDDDDNDTEAIAPVAGTIRPAAPTAEELALTKTEIVNGVTVRTADNLEKIINKGRNWVAGKAEQGQQKADNVFEKYLNAEKSVTSTIAEIKSDEEDILPGGIYVLVSTLTGSILARNRNIALRGIAPVVFGVAAFRYFLPQTYENTGKLIWKFEQKAPSLADTHVKTKQQVDGLVKDVTDAVDSGNQALENAVHSARKFVADSTGLQIPTDQQSKKN</sequence>
<comment type="subcellular location">
    <subcellularLocation>
        <location evidence="1">Mitochondrion inner membrane</location>
    </subcellularLocation>
</comment>
<protein>
    <recommendedName>
        <fullName evidence="1">MICOS complex subunit</fullName>
    </recommendedName>
</protein>
<keyword evidence="1" id="KW-0472">Membrane</keyword>
<comment type="subunit">
    <text evidence="1">Component of the mitochondrial contact site and cristae organizing system (MICOS) complex.</text>
</comment>
<dbReference type="GO" id="GO:0042407">
    <property type="term" value="P:cristae formation"/>
    <property type="evidence" value="ECO:0007669"/>
    <property type="project" value="InterPro"/>
</dbReference>
<gene>
    <name evidence="2" type="ORF">BN980_GECA02s06808g</name>
</gene>
<name>A0A0J9X5Y4_GEOCN</name>
<organism evidence="2 3">
    <name type="scientific">Geotrichum candidum</name>
    <name type="common">Oospora lactis</name>
    <name type="synonym">Dipodascus geotrichum</name>
    <dbReference type="NCBI Taxonomy" id="1173061"/>
    <lineage>
        <taxon>Eukaryota</taxon>
        <taxon>Fungi</taxon>
        <taxon>Dikarya</taxon>
        <taxon>Ascomycota</taxon>
        <taxon>Saccharomycotina</taxon>
        <taxon>Dipodascomycetes</taxon>
        <taxon>Dipodascales</taxon>
        <taxon>Dipodascaceae</taxon>
        <taxon>Geotrichum</taxon>
    </lineage>
</organism>
<comment type="function">
    <text evidence="1">Component of the MICOS complex, a large protein complex of the mitochondrial inner membrane that plays crucial roles in the maintenance of crista junctions, inner membrane architecture, and formation of contact sites to the outer membrane.</text>
</comment>
<dbReference type="AlphaFoldDB" id="A0A0J9X5Y4"/>
<evidence type="ECO:0000313" key="2">
    <source>
        <dbReference type="EMBL" id="CDO52168.1"/>
    </source>
</evidence>
<dbReference type="PANTHER" id="PTHR28268:SF1">
    <property type="entry name" value="MICOS SUBUNIT MIC26"/>
    <property type="match status" value="1"/>
</dbReference>